<dbReference type="Pfam" id="PF13560">
    <property type="entry name" value="HTH_31"/>
    <property type="match status" value="1"/>
</dbReference>
<dbReference type="SMART" id="SM00530">
    <property type="entry name" value="HTH_XRE"/>
    <property type="match status" value="1"/>
</dbReference>
<reference evidence="4" key="1">
    <citation type="submission" date="2017-01" db="EMBL/GenBank/DDBJ databases">
        <authorList>
            <person name="Varghese N."/>
            <person name="Submissions S."/>
        </authorList>
    </citation>
    <scope>NUCLEOTIDE SEQUENCE [LARGE SCALE GENOMIC DNA]</scope>
    <source>
        <strain evidence="4">3bp</strain>
    </source>
</reference>
<organism evidence="3 4">
    <name type="scientific">Cellulosimicrobium aquatile</name>
    <dbReference type="NCBI Taxonomy" id="1612203"/>
    <lineage>
        <taxon>Bacteria</taxon>
        <taxon>Bacillati</taxon>
        <taxon>Actinomycetota</taxon>
        <taxon>Actinomycetes</taxon>
        <taxon>Micrococcales</taxon>
        <taxon>Promicromonosporaceae</taxon>
        <taxon>Cellulosimicrobium</taxon>
    </lineage>
</organism>
<feature type="region of interest" description="Disordered" evidence="1">
    <location>
        <begin position="270"/>
        <end position="295"/>
    </location>
</feature>
<keyword evidence="4" id="KW-1185">Reference proteome</keyword>
<sequence>MHADENRLGTTLRAWRDRLSPQVAGLPRRAGTRAPGLRREDLAELAGISVDYVVRLEQGRASTPSDQVVAALARALQLDPDERSHLYRLAGLSTPSPGHVVDRIPPGMHRLLTRLDDTPVAVFAADWRLVWWNQPWAGLFGDPSHLDPEVRNLVRLRFPVADDRGRLTSWPVIPADAEASDRALVADLRRASARYPDDPRLGALVSRTLTGNPRFARFWADGTVARHAEDQKRIRHPEVGEIVVDCDVLTDGDTDLKVIAYTAAPGSESERKLRAVASSSEQQAGAGGRRDAAVS</sequence>
<accession>A0A1N6QLB6</accession>
<gene>
    <name evidence="3" type="ORF">SAMN05518682_1636</name>
</gene>
<dbReference type="InterPro" id="IPR041413">
    <property type="entry name" value="MLTR_LBD"/>
</dbReference>
<dbReference type="SUPFAM" id="SSF47413">
    <property type="entry name" value="lambda repressor-like DNA-binding domains"/>
    <property type="match status" value="1"/>
</dbReference>
<dbReference type="Pfam" id="PF17765">
    <property type="entry name" value="MLTR_LBD"/>
    <property type="match status" value="1"/>
</dbReference>
<dbReference type="GO" id="GO:0003677">
    <property type="term" value="F:DNA binding"/>
    <property type="evidence" value="ECO:0007669"/>
    <property type="project" value="InterPro"/>
</dbReference>
<dbReference type="Proteomes" id="UP000186235">
    <property type="component" value="Unassembled WGS sequence"/>
</dbReference>
<evidence type="ECO:0000313" key="4">
    <source>
        <dbReference type="Proteomes" id="UP000186235"/>
    </source>
</evidence>
<dbReference type="PANTHER" id="PTHR35010:SF2">
    <property type="entry name" value="BLL4672 PROTEIN"/>
    <property type="match status" value="1"/>
</dbReference>
<dbReference type="PROSITE" id="PS50943">
    <property type="entry name" value="HTH_CROC1"/>
    <property type="match status" value="1"/>
</dbReference>
<dbReference type="InterPro" id="IPR001387">
    <property type="entry name" value="Cro/C1-type_HTH"/>
</dbReference>
<protein>
    <submittedName>
        <fullName evidence="3">Helix-turn-helix domain-containing protein</fullName>
    </submittedName>
</protein>
<evidence type="ECO:0000256" key="1">
    <source>
        <dbReference type="SAM" id="MobiDB-lite"/>
    </source>
</evidence>
<evidence type="ECO:0000313" key="3">
    <source>
        <dbReference type="EMBL" id="SIQ17358.1"/>
    </source>
</evidence>
<dbReference type="AlphaFoldDB" id="A0A1N6QLB6"/>
<dbReference type="Gene3D" id="3.30.450.180">
    <property type="match status" value="1"/>
</dbReference>
<dbReference type="PANTHER" id="PTHR35010">
    <property type="entry name" value="BLL4672 PROTEIN-RELATED"/>
    <property type="match status" value="1"/>
</dbReference>
<dbReference type="CDD" id="cd00093">
    <property type="entry name" value="HTH_XRE"/>
    <property type="match status" value="1"/>
</dbReference>
<proteinExistence type="predicted"/>
<dbReference type="Gene3D" id="1.10.260.40">
    <property type="entry name" value="lambda repressor-like DNA-binding domains"/>
    <property type="match status" value="1"/>
</dbReference>
<dbReference type="EMBL" id="FTMI01000002">
    <property type="protein sequence ID" value="SIQ17358.1"/>
    <property type="molecule type" value="Genomic_DNA"/>
</dbReference>
<feature type="domain" description="HTH cro/C1-type" evidence="2">
    <location>
        <begin position="36"/>
        <end position="83"/>
    </location>
</feature>
<name>A0A1N6QLB6_9MICO</name>
<evidence type="ECO:0000259" key="2">
    <source>
        <dbReference type="PROSITE" id="PS50943"/>
    </source>
</evidence>
<dbReference type="RefSeq" id="WP_076404525.1">
    <property type="nucleotide sequence ID" value="NZ_FTMI01000002.1"/>
</dbReference>
<dbReference type="InterPro" id="IPR010982">
    <property type="entry name" value="Lambda_DNA-bd_dom_sf"/>
</dbReference>